<keyword evidence="4 7" id="KW-1133">Transmembrane helix</keyword>
<evidence type="ECO:0000256" key="3">
    <source>
        <dbReference type="ARBA" id="ARBA00022692"/>
    </source>
</evidence>
<comment type="subcellular location">
    <subcellularLocation>
        <location evidence="1">Membrane</location>
        <topology evidence="1">Multi-pass membrane protein</topology>
    </subcellularLocation>
</comment>
<dbReference type="CDD" id="cd10336">
    <property type="entry name" value="SLC6sbd_Tyt1-Like"/>
    <property type="match status" value="1"/>
</dbReference>
<name>A0A9D9EBR0_9SPIR</name>
<dbReference type="InterPro" id="IPR047218">
    <property type="entry name" value="YocR/YhdH-like"/>
</dbReference>
<dbReference type="InterPro" id="IPR000175">
    <property type="entry name" value="Na/ntran_symport"/>
</dbReference>
<protein>
    <recommendedName>
        <fullName evidence="6">Transporter</fullName>
    </recommendedName>
</protein>
<dbReference type="Pfam" id="PF00209">
    <property type="entry name" value="SNF"/>
    <property type="match status" value="2"/>
</dbReference>
<feature type="transmembrane region" description="Helical" evidence="7">
    <location>
        <begin position="302"/>
        <end position="328"/>
    </location>
</feature>
<evidence type="ECO:0000313" key="9">
    <source>
        <dbReference type="Proteomes" id="UP000823633"/>
    </source>
</evidence>
<keyword evidence="2 6" id="KW-0813">Transport</keyword>
<feature type="transmembrane region" description="Helical" evidence="7">
    <location>
        <begin position="258"/>
        <end position="282"/>
    </location>
</feature>
<feature type="transmembrane region" description="Helical" evidence="7">
    <location>
        <begin position="388"/>
        <end position="410"/>
    </location>
</feature>
<feature type="transmembrane region" description="Helical" evidence="7">
    <location>
        <begin position="349"/>
        <end position="368"/>
    </location>
</feature>
<feature type="transmembrane region" description="Helical" evidence="7">
    <location>
        <begin position="174"/>
        <end position="192"/>
    </location>
</feature>
<evidence type="ECO:0000256" key="7">
    <source>
        <dbReference type="SAM" id="Phobius"/>
    </source>
</evidence>
<comment type="similarity">
    <text evidence="6">Belongs to the sodium:neurotransmitter symporter (SNF) (TC 2.A.22) family.</text>
</comment>
<dbReference type="PRINTS" id="PR00176">
    <property type="entry name" value="NANEUSMPORT"/>
</dbReference>
<keyword evidence="3 6" id="KW-0812">Transmembrane</keyword>
<dbReference type="NCBIfam" id="NF037979">
    <property type="entry name" value="Na_transp"/>
    <property type="match status" value="1"/>
</dbReference>
<dbReference type="GO" id="GO:0016020">
    <property type="term" value="C:membrane"/>
    <property type="evidence" value="ECO:0007669"/>
    <property type="project" value="UniProtKB-SubCell"/>
</dbReference>
<evidence type="ECO:0000256" key="4">
    <source>
        <dbReference type="ARBA" id="ARBA00022989"/>
    </source>
</evidence>
<evidence type="ECO:0000256" key="1">
    <source>
        <dbReference type="ARBA" id="ARBA00004141"/>
    </source>
</evidence>
<comment type="caution">
    <text evidence="8">The sequence shown here is derived from an EMBL/GenBank/DDBJ whole genome shotgun (WGS) entry which is preliminary data.</text>
</comment>
<dbReference type="InterPro" id="IPR037272">
    <property type="entry name" value="SNS_sf"/>
</dbReference>
<dbReference type="PANTHER" id="PTHR42948:SF1">
    <property type="entry name" value="TRANSPORTER"/>
    <property type="match status" value="1"/>
</dbReference>
<organism evidence="8 9">
    <name type="scientific">Candidatus Aphodenecus pullistercoris</name>
    <dbReference type="NCBI Taxonomy" id="2840669"/>
    <lineage>
        <taxon>Bacteria</taxon>
        <taxon>Pseudomonadati</taxon>
        <taxon>Spirochaetota</taxon>
        <taxon>Spirochaetia</taxon>
        <taxon>Spirochaetales</taxon>
        <taxon>Candidatus Aphodenecus</taxon>
    </lineage>
</organism>
<evidence type="ECO:0000256" key="5">
    <source>
        <dbReference type="ARBA" id="ARBA00023136"/>
    </source>
</evidence>
<dbReference type="PROSITE" id="PS00610">
    <property type="entry name" value="NA_NEUROTRAN_SYMP_1"/>
    <property type="match status" value="1"/>
</dbReference>
<sequence length="460" mass="50772">MEKRENLASRIGFILLSAGCAIGLGNVWRFPYITGKNGGASFVLIYLLFLIILGVPIMIMEFSIGRASRQNIALSLKTLEPAGTKWHFYGPVAIAGNYLLMMFYTTIAGWLLYYFYSSIIGDMRGLDSAAVSSFFGSLTANPVLQIFWMVITVSVCMFIVAQGLQKGVEKITKIMMMCLFCIIVVLAVRSIALPGSGEGLRFYLMPDFSKMAEVGVGTVLYEALGQSFFTLSIGIGAMSIFGSYISRDRALGGESVRIICLDTFVALTSGLIIFPACSSFGIEAGQGPSLIFVTLPNIFAQMTLGSIWGGLFFLFMSFAALTTVIAVFENIISYWMDCKGWTRKKACTFNFFLIILLSLPCIFGYNLLSGFQPFGEGSAILDLEDFLVSNLILPFGSLLFLLFCTNRYGWGFEMFISEANQGEGLKFPRWARWYCTFGIPVIIIVIMGKGIWDKFAPMFA</sequence>
<reference evidence="8" key="2">
    <citation type="journal article" date="2021" name="PeerJ">
        <title>Extensive microbial diversity within the chicken gut microbiome revealed by metagenomics and culture.</title>
        <authorList>
            <person name="Gilroy R."/>
            <person name="Ravi A."/>
            <person name="Getino M."/>
            <person name="Pursley I."/>
            <person name="Horton D.L."/>
            <person name="Alikhan N.F."/>
            <person name="Baker D."/>
            <person name="Gharbi K."/>
            <person name="Hall N."/>
            <person name="Watson M."/>
            <person name="Adriaenssens E.M."/>
            <person name="Foster-Nyarko E."/>
            <person name="Jarju S."/>
            <person name="Secka A."/>
            <person name="Antonio M."/>
            <person name="Oren A."/>
            <person name="Chaudhuri R.R."/>
            <person name="La Ragione R."/>
            <person name="Hildebrand F."/>
            <person name="Pallen M.J."/>
        </authorList>
    </citation>
    <scope>NUCLEOTIDE SEQUENCE</scope>
    <source>
        <strain evidence="8">11167</strain>
    </source>
</reference>
<accession>A0A9D9EBR0</accession>
<dbReference type="PANTHER" id="PTHR42948">
    <property type="entry name" value="TRANSPORTER"/>
    <property type="match status" value="1"/>
</dbReference>
<evidence type="ECO:0000256" key="6">
    <source>
        <dbReference type="RuleBase" id="RU003732"/>
    </source>
</evidence>
<gene>
    <name evidence="8" type="ORF">IAC42_01160</name>
</gene>
<dbReference type="Proteomes" id="UP000823633">
    <property type="component" value="Unassembled WGS sequence"/>
</dbReference>
<feature type="transmembrane region" description="Helical" evidence="7">
    <location>
        <begin position="95"/>
        <end position="116"/>
    </location>
</feature>
<keyword evidence="6" id="KW-0769">Symport</keyword>
<feature type="transmembrane region" description="Helical" evidence="7">
    <location>
        <begin position="431"/>
        <end position="452"/>
    </location>
</feature>
<dbReference type="SUPFAM" id="SSF161070">
    <property type="entry name" value="SNF-like"/>
    <property type="match status" value="1"/>
</dbReference>
<dbReference type="PROSITE" id="PS50267">
    <property type="entry name" value="NA_NEUROTRAN_SYMP_3"/>
    <property type="match status" value="1"/>
</dbReference>
<feature type="transmembrane region" description="Helical" evidence="7">
    <location>
        <begin position="143"/>
        <end position="162"/>
    </location>
</feature>
<keyword evidence="5 7" id="KW-0472">Membrane</keyword>
<feature type="transmembrane region" description="Helical" evidence="7">
    <location>
        <begin position="40"/>
        <end position="59"/>
    </location>
</feature>
<dbReference type="GO" id="GO:0015293">
    <property type="term" value="F:symporter activity"/>
    <property type="evidence" value="ECO:0007669"/>
    <property type="project" value="UniProtKB-KW"/>
</dbReference>
<feature type="transmembrane region" description="Helical" evidence="7">
    <location>
        <begin position="228"/>
        <end position="246"/>
    </location>
</feature>
<reference evidence="8" key="1">
    <citation type="submission" date="2020-10" db="EMBL/GenBank/DDBJ databases">
        <authorList>
            <person name="Gilroy R."/>
        </authorList>
    </citation>
    <scope>NUCLEOTIDE SEQUENCE</scope>
    <source>
        <strain evidence="8">11167</strain>
    </source>
</reference>
<feature type="transmembrane region" description="Helical" evidence="7">
    <location>
        <begin position="7"/>
        <end position="28"/>
    </location>
</feature>
<evidence type="ECO:0000313" key="8">
    <source>
        <dbReference type="EMBL" id="MBO8442359.1"/>
    </source>
</evidence>
<dbReference type="EMBL" id="JADIMU010000009">
    <property type="protein sequence ID" value="MBO8442359.1"/>
    <property type="molecule type" value="Genomic_DNA"/>
</dbReference>
<dbReference type="AlphaFoldDB" id="A0A9D9EBR0"/>
<evidence type="ECO:0000256" key="2">
    <source>
        <dbReference type="ARBA" id="ARBA00022448"/>
    </source>
</evidence>
<proteinExistence type="inferred from homology"/>